<dbReference type="Gene3D" id="3.90.70.10">
    <property type="entry name" value="Cysteine proteinases"/>
    <property type="match status" value="1"/>
</dbReference>
<accession>A0A6V7WMN6</accession>
<dbReference type="InterPro" id="IPR038765">
    <property type="entry name" value="Papain-like_cys_pep_sf"/>
</dbReference>
<dbReference type="SMART" id="SM00645">
    <property type="entry name" value="Pept_C1"/>
    <property type="match status" value="1"/>
</dbReference>
<comment type="caution">
    <text evidence="4">The sequence shown here is derived from an EMBL/GenBank/DDBJ whole genome shotgun (WGS) entry which is preliminary data.</text>
</comment>
<reference evidence="4 5" key="1">
    <citation type="submission" date="2020-08" db="EMBL/GenBank/DDBJ databases">
        <authorList>
            <person name="Koutsovoulos G."/>
            <person name="Danchin GJ E."/>
        </authorList>
    </citation>
    <scope>NUCLEOTIDE SEQUENCE [LARGE SCALE GENOMIC DNA]</scope>
</reference>
<dbReference type="Pfam" id="PF00112">
    <property type="entry name" value="Peptidase_C1"/>
    <property type="match status" value="1"/>
</dbReference>
<dbReference type="GO" id="GO:0008234">
    <property type="term" value="F:cysteine-type peptidase activity"/>
    <property type="evidence" value="ECO:0007669"/>
    <property type="project" value="InterPro"/>
</dbReference>
<feature type="domain" description="Peptidase C1A papain C-terminal" evidence="3">
    <location>
        <begin position="35"/>
        <end position="302"/>
    </location>
</feature>
<dbReference type="GO" id="GO:0006508">
    <property type="term" value="P:proteolysis"/>
    <property type="evidence" value="ECO:0007669"/>
    <property type="project" value="InterPro"/>
</dbReference>
<dbReference type="InterPro" id="IPR000668">
    <property type="entry name" value="Peptidase_C1A_C"/>
</dbReference>
<keyword evidence="2" id="KW-0732">Signal</keyword>
<name>A0A6V7WMN6_MELEN</name>
<dbReference type="EMBL" id="CAJEWN010000682">
    <property type="protein sequence ID" value="CAD2188236.1"/>
    <property type="molecule type" value="Genomic_DNA"/>
</dbReference>
<dbReference type="PANTHER" id="PTHR12411">
    <property type="entry name" value="CYSTEINE PROTEASE FAMILY C1-RELATED"/>
    <property type="match status" value="1"/>
</dbReference>
<proteinExistence type="inferred from homology"/>
<evidence type="ECO:0000313" key="5">
    <source>
        <dbReference type="Proteomes" id="UP000580250"/>
    </source>
</evidence>
<dbReference type="SUPFAM" id="SSF54001">
    <property type="entry name" value="Cysteine proteinases"/>
    <property type="match status" value="1"/>
</dbReference>
<evidence type="ECO:0000313" key="4">
    <source>
        <dbReference type="EMBL" id="CAD2188236.1"/>
    </source>
</evidence>
<comment type="similarity">
    <text evidence="1">Belongs to the peptidase C1 family.</text>
</comment>
<protein>
    <recommendedName>
        <fullName evidence="3">Peptidase C1A papain C-terminal domain-containing protein</fullName>
    </recommendedName>
</protein>
<dbReference type="Proteomes" id="UP000580250">
    <property type="component" value="Unassembled WGS sequence"/>
</dbReference>
<feature type="chain" id="PRO_5027817401" description="Peptidase C1A papain C-terminal domain-containing protein" evidence="2">
    <location>
        <begin position="24"/>
        <end position="305"/>
    </location>
</feature>
<dbReference type="OrthoDB" id="10058785at2759"/>
<dbReference type="AlphaFoldDB" id="A0A6V7WMN6"/>
<dbReference type="InterPro" id="IPR013128">
    <property type="entry name" value="Peptidase_C1A"/>
</dbReference>
<feature type="signal peptide" evidence="2">
    <location>
        <begin position="1"/>
        <end position="23"/>
    </location>
</feature>
<sequence length="305" mass="34313">MNTFSFILLLPTIFLAFVDLSEAAAKPPPPPPCRFVTDFDARTKWPRCKDAINNVFAQADCDSCWAVSVASAYTDRYCIQRALKNLNTSSTDPHFRFSALDIMSCTYPLQDGCKAGGFPVDAWNFIQKKGVVTGTDYYQNNGCRPYPYEPNKKASFKTRCSEGLLKKPKCTNSKWPTPYEKDKHYASSHTRWSGPKVKISDIQAEIKRNGPINANFFLSSDLLQRGRTDEPYIGNIKCTLFKPSNHVLEIVGWGRKICGKNVVPYWICKNSFGASWGNGGFFNVRMGYNDNCLENDGINFGLPKL</sequence>
<evidence type="ECO:0000259" key="3">
    <source>
        <dbReference type="SMART" id="SM00645"/>
    </source>
</evidence>
<gene>
    <name evidence="4" type="ORF">MENT_LOCUS40873</name>
</gene>
<evidence type="ECO:0000256" key="1">
    <source>
        <dbReference type="ARBA" id="ARBA00008455"/>
    </source>
</evidence>
<evidence type="ECO:0000256" key="2">
    <source>
        <dbReference type="SAM" id="SignalP"/>
    </source>
</evidence>
<organism evidence="4 5">
    <name type="scientific">Meloidogyne enterolobii</name>
    <name type="common">Root-knot nematode worm</name>
    <name type="synonym">Meloidogyne mayaguensis</name>
    <dbReference type="NCBI Taxonomy" id="390850"/>
    <lineage>
        <taxon>Eukaryota</taxon>
        <taxon>Metazoa</taxon>
        <taxon>Ecdysozoa</taxon>
        <taxon>Nematoda</taxon>
        <taxon>Chromadorea</taxon>
        <taxon>Rhabditida</taxon>
        <taxon>Tylenchina</taxon>
        <taxon>Tylenchomorpha</taxon>
        <taxon>Tylenchoidea</taxon>
        <taxon>Meloidogynidae</taxon>
        <taxon>Meloidogyninae</taxon>
        <taxon>Meloidogyne</taxon>
    </lineage>
</organism>